<dbReference type="Proteomes" id="UP000244930">
    <property type="component" value="Chromosome"/>
</dbReference>
<keyword evidence="4" id="KW-1185">Reference proteome</keyword>
<accession>A0A2U8GMV8</accession>
<dbReference type="NCBIfam" id="NF008107">
    <property type="entry name" value="PRK10853.1"/>
    <property type="match status" value="1"/>
</dbReference>
<dbReference type="CDD" id="cd03035">
    <property type="entry name" value="ArsC_Yffb"/>
    <property type="match status" value="1"/>
</dbReference>
<dbReference type="KEGG" id="acom:CEW83_04295"/>
<evidence type="ECO:0000256" key="2">
    <source>
        <dbReference type="PROSITE-ProRule" id="PRU01282"/>
    </source>
</evidence>
<comment type="similarity">
    <text evidence="1 2">Belongs to the ArsC family.</text>
</comment>
<proteinExistence type="inferred from homology"/>
<organism evidence="3 4">
    <name type="scientific">Parazoarcus communis</name>
    <dbReference type="NCBI Taxonomy" id="41977"/>
    <lineage>
        <taxon>Bacteria</taxon>
        <taxon>Pseudomonadati</taxon>
        <taxon>Pseudomonadota</taxon>
        <taxon>Betaproteobacteria</taxon>
        <taxon>Rhodocyclales</taxon>
        <taxon>Zoogloeaceae</taxon>
        <taxon>Parazoarcus</taxon>
    </lineage>
</organism>
<dbReference type="AlphaFoldDB" id="A0A2U8GMV8"/>
<dbReference type="Gene3D" id="3.40.30.10">
    <property type="entry name" value="Glutaredoxin"/>
    <property type="match status" value="1"/>
</dbReference>
<name>A0A2U8GMV8_9RHOO</name>
<dbReference type="PROSITE" id="PS51353">
    <property type="entry name" value="ARSC"/>
    <property type="match status" value="1"/>
</dbReference>
<sequence>MDKVTVIYGIKNCDTMKKSIAWLTERGAAYRFHDYRKDGITSGKLHDWSKALGWKTLINTRGTTWRKLSPEQQAIDTQSAAVQLMLENPSLIKRPVVETASGHLLVGFDPQLFASFIKPSEPEDQ</sequence>
<dbReference type="PANTHER" id="PTHR30041:SF8">
    <property type="entry name" value="PROTEIN YFFB"/>
    <property type="match status" value="1"/>
</dbReference>
<protein>
    <submittedName>
        <fullName evidence="3">ArsC family reductase</fullName>
    </submittedName>
</protein>
<dbReference type="InterPro" id="IPR006504">
    <property type="entry name" value="Tscrpt_reg_Spx/MgsR"/>
</dbReference>
<dbReference type="SUPFAM" id="SSF52833">
    <property type="entry name" value="Thioredoxin-like"/>
    <property type="match status" value="1"/>
</dbReference>
<dbReference type="InterPro" id="IPR006660">
    <property type="entry name" value="Arsenate_reductase-like"/>
</dbReference>
<evidence type="ECO:0000313" key="4">
    <source>
        <dbReference type="Proteomes" id="UP000244930"/>
    </source>
</evidence>
<reference evidence="3 4" key="1">
    <citation type="submission" date="2017-06" db="EMBL/GenBank/DDBJ databases">
        <title>Azoarcus.</title>
        <authorList>
            <person name="Woo J.-H."/>
            <person name="Kim H.-S."/>
        </authorList>
    </citation>
    <scope>NUCLEOTIDE SEQUENCE [LARGE SCALE GENOMIC DNA]</scope>
    <source>
        <strain evidence="3 4">TSPY31</strain>
    </source>
</reference>
<dbReference type="NCBIfam" id="TIGR01617">
    <property type="entry name" value="arsC_related"/>
    <property type="match status" value="1"/>
</dbReference>
<gene>
    <name evidence="3" type="ORF">CEW83_04295</name>
</gene>
<dbReference type="InterPro" id="IPR036249">
    <property type="entry name" value="Thioredoxin-like_sf"/>
</dbReference>
<dbReference type="EMBL" id="CP022187">
    <property type="protein sequence ID" value="AWI74523.1"/>
    <property type="molecule type" value="Genomic_DNA"/>
</dbReference>
<dbReference type="Pfam" id="PF03960">
    <property type="entry name" value="ArsC"/>
    <property type="match status" value="1"/>
</dbReference>
<dbReference type="RefSeq" id="WP_108948230.1">
    <property type="nucleotide sequence ID" value="NZ_CP022187.1"/>
</dbReference>
<dbReference type="PANTHER" id="PTHR30041">
    <property type="entry name" value="ARSENATE REDUCTASE"/>
    <property type="match status" value="1"/>
</dbReference>
<evidence type="ECO:0000256" key="1">
    <source>
        <dbReference type="ARBA" id="ARBA00007198"/>
    </source>
</evidence>
<evidence type="ECO:0000313" key="3">
    <source>
        <dbReference type="EMBL" id="AWI74523.1"/>
    </source>
</evidence>